<protein>
    <recommendedName>
        <fullName evidence="3">YCII-related domain-containing protein</fullName>
    </recommendedName>
</protein>
<evidence type="ECO:0000313" key="2">
    <source>
        <dbReference type="Proteomes" id="UP000295814"/>
    </source>
</evidence>
<evidence type="ECO:0008006" key="3">
    <source>
        <dbReference type="Google" id="ProtNLM"/>
    </source>
</evidence>
<keyword evidence="2" id="KW-1185">Reference proteome</keyword>
<gene>
    <name evidence="1" type="ORF">E1J38_006850</name>
</gene>
<reference evidence="1 2" key="1">
    <citation type="submission" date="2019-03" db="EMBL/GenBank/DDBJ databases">
        <authorList>
            <person name="Zhong Y.L."/>
        </authorList>
    </citation>
    <scope>NUCLEOTIDE SEQUENCE [LARGE SCALE GENOMIC DNA]</scope>
    <source>
        <strain evidence="1 2">W255</strain>
    </source>
</reference>
<comment type="caution">
    <text evidence="1">The sequence shown here is derived from an EMBL/GenBank/DDBJ whole genome shotgun (WGS) entry which is preliminary data.</text>
</comment>
<evidence type="ECO:0000313" key="1">
    <source>
        <dbReference type="EMBL" id="TWO32584.1"/>
    </source>
</evidence>
<dbReference type="EMBL" id="SMZJ02000004">
    <property type="protein sequence ID" value="TWO32584.1"/>
    <property type="molecule type" value="Genomic_DNA"/>
</dbReference>
<dbReference type="OrthoDB" id="1445783at2"/>
<dbReference type="RefSeq" id="WP_133355307.1">
    <property type="nucleotide sequence ID" value="NZ_SMZJ02000004.1"/>
</dbReference>
<proteinExistence type="predicted"/>
<dbReference type="AlphaFoldDB" id="A0A562YE66"/>
<reference evidence="1 2" key="2">
    <citation type="submission" date="2019-07" db="EMBL/GenBank/DDBJ databases">
        <title>Seonamhaeicola sp. W255 draft genome.</title>
        <authorList>
            <person name="Zhang X.-Y."/>
            <person name="Zhang R."/>
            <person name="Zhong Y.-L."/>
            <person name="Du Z.-J."/>
        </authorList>
    </citation>
    <scope>NUCLEOTIDE SEQUENCE [LARGE SCALE GENOMIC DNA]</scope>
    <source>
        <strain evidence="1 2">W255</strain>
    </source>
</reference>
<name>A0A562YE66_9FLAO</name>
<sequence length="78" mass="9135">MRQLKLIWDFRGPDAEKIAEHHMIHLKDYIAKEKLSLNITGVDVVNDIHSIAFIVVEENEMRFVRDALKPHRGQVFNP</sequence>
<accession>A0A562YE66</accession>
<dbReference type="Proteomes" id="UP000295814">
    <property type="component" value="Unassembled WGS sequence"/>
</dbReference>
<organism evidence="1 2">
    <name type="scientific">Seonamhaeicola sediminis</name>
    <dbReference type="NCBI Taxonomy" id="2528206"/>
    <lineage>
        <taxon>Bacteria</taxon>
        <taxon>Pseudomonadati</taxon>
        <taxon>Bacteroidota</taxon>
        <taxon>Flavobacteriia</taxon>
        <taxon>Flavobacteriales</taxon>
        <taxon>Flavobacteriaceae</taxon>
    </lineage>
</organism>